<protein>
    <submittedName>
        <fullName evidence="2">S1 family peptidase</fullName>
    </submittedName>
</protein>
<dbReference type="EMBL" id="JAJIUN010000009">
    <property type="protein sequence ID" value="MCC8620961.1"/>
    <property type="molecule type" value="Genomic_DNA"/>
</dbReference>
<feature type="transmembrane region" description="Helical" evidence="1">
    <location>
        <begin position="82"/>
        <end position="100"/>
    </location>
</feature>
<comment type="caution">
    <text evidence="2">The sequence shown here is derived from an EMBL/GenBank/DDBJ whole genome shotgun (WGS) entry which is preliminary data.</text>
</comment>
<dbReference type="Proteomes" id="UP001430544">
    <property type="component" value="Unassembled WGS sequence"/>
</dbReference>
<dbReference type="InterPro" id="IPR009003">
    <property type="entry name" value="Peptidase_S1_PA"/>
</dbReference>
<evidence type="ECO:0000313" key="2">
    <source>
        <dbReference type="EMBL" id="MCC8620961.1"/>
    </source>
</evidence>
<feature type="transmembrane region" description="Helical" evidence="1">
    <location>
        <begin position="20"/>
        <end position="38"/>
    </location>
</feature>
<dbReference type="Gene3D" id="2.40.10.10">
    <property type="entry name" value="Trypsin-like serine proteases"/>
    <property type="match status" value="2"/>
</dbReference>
<gene>
    <name evidence="2" type="ORF">LN473_02915</name>
</gene>
<evidence type="ECO:0000256" key="1">
    <source>
        <dbReference type="SAM" id="Phobius"/>
    </source>
</evidence>
<keyword evidence="1" id="KW-1133">Transmembrane helix</keyword>
<keyword evidence="1" id="KW-0472">Membrane</keyword>
<dbReference type="RefSeq" id="WP_229006731.1">
    <property type="nucleotide sequence ID" value="NZ_CP018470.1"/>
</dbReference>
<sequence length="340" mass="36642">MNLYQNVNIGTVYELFPRYLGVILNISRGGFSFCALYFRSFINFVGGVGYCFNDTSTEIFQMTNCLVAGHYADRKTSKPYRYILVASVLALFASGSALAIDPARLHQPVIGGTVLTMSLGNECTAGLVLKQKGFLANLTPYRRAVRFVLTAGHCGEYNSSVSVRGSDLGYVSWKSNVSDLELIRVEPVNHSYRHCSAPSTGLTCSIVSRYEPRALGKVLLSRAALYRSRDGGLASIAVSGHAPASATERFCTSGRTTDVMCYWTDARIPAENPITAGLLGATADFGDLIGPGDSGGPVVNTSGVMHGIIKGHASNLNMMLYTSTAQFFHEQPDYEVAPPN</sequence>
<dbReference type="SUPFAM" id="SSF50494">
    <property type="entry name" value="Trypsin-like serine proteases"/>
    <property type="match status" value="1"/>
</dbReference>
<accession>A0ABS8L5E5</accession>
<keyword evidence="1" id="KW-0812">Transmembrane</keyword>
<name>A0ABS8L5E5_9XANT</name>
<dbReference type="PROSITE" id="PS00134">
    <property type="entry name" value="TRYPSIN_HIS"/>
    <property type="match status" value="1"/>
</dbReference>
<dbReference type="InterPro" id="IPR043504">
    <property type="entry name" value="Peptidase_S1_PA_chymotrypsin"/>
</dbReference>
<proteinExistence type="predicted"/>
<organism evidence="2 3">
    <name type="scientific">Xanthomonas vesicatoria</name>
    <dbReference type="NCBI Taxonomy" id="56460"/>
    <lineage>
        <taxon>Bacteria</taxon>
        <taxon>Pseudomonadati</taxon>
        <taxon>Pseudomonadota</taxon>
        <taxon>Gammaproteobacteria</taxon>
        <taxon>Lysobacterales</taxon>
        <taxon>Lysobacteraceae</taxon>
        <taxon>Xanthomonas</taxon>
    </lineage>
</organism>
<dbReference type="InterPro" id="IPR018114">
    <property type="entry name" value="TRYPSIN_HIS"/>
</dbReference>
<keyword evidence="3" id="KW-1185">Reference proteome</keyword>
<evidence type="ECO:0000313" key="3">
    <source>
        <dbReference type="Proteomes" id="UP001430544"/>
    </source>
</evidence>
<reference evidence="2" key="1">
    <citation type="submission" date="2021-11" db="EMBL/GenBank/DDBJ databases">
        <title>Genome resources and taxonomic validation of 89 Xanthomonas strains.</title>
        <authorList>
            <person name="Tambong J.T."/>
        </authorList>
    </citation>
    <scope>NUCLEOTIDE SEQUENCE</scope>
    <source>
        <strain evidence="2">Bv 5-4A</strain>
    </source>
</reference>